<dbReference type="Proteomes" id="UP000077355">
    <property type="component" value="Unassembled WGS sequence"/>
</dbReference>
<dbReference type="AlphaFoldDB" id="A0A168R0L8"/>
<feature type="transmembrane region" description="Helical" evidence="1">
    <location>
        <begin position="42"/>
        <end position="61"/>
    </location>
</feature>
<dbReference type="EMBL" id="LVJI01000001">
    <property type="protein sequence ID" value="OAB48437.1"/>
    <property type="molecule type" value="Genomic_DNA"/>
</dbReference>
<sequence>MITFAELHIPIEHFFYSLLFIVLTLILSKHDFYFIVNKVTMLIGKLSFSMYLTHFFLLDLVKGMMNSEKVVLQENAKMT</sequence>
<reference evidence="2 3" key="1">
    <citation type="submission" date="2016-03" db="EMBL/GenBank/DDBJ databases">
        <title>Draft genome sequence of Paenibacillus antarcticus CECT 5836.</title>
        <authorList>
            <person name="Shin S.-K."/>
            <person name="Yi H."/>
        </authorList>
    </citation>
    <scope>NUCLEOTIDE SEQUENCE [LARGE SCALE GENOMIC DNA]</scope>
    <source>
        <strain evidence="2 3">CECT 5836</strain>
    </source>
</reference>
<feature type="transmembrane region" description="Helical" evidence="1">
    <location>
        <begin position="14"/>
        <end position="36"/>
    </location>
</feature>
<evidence type="ECO:0000313" key="3">
    <source>
        <dbReference type="Proteomes" id="UP000077355"/>
    </source>
</evidence>
<accession>A0A168R0L8</accession>
<evidence type="ECO:0000256" key="1">
    <source>
        <dbReference type="SAM" id="Phobius"/>
    </source>
</evidence>
<name>A0A168R0L8_9BACL</name>
<proteinExistence type="predicted"/>
<protein>
    <submittedName>
        <fullName evidence="2">Uncharacterized protein</fullName>
    </submittedName>
</protein>
<organism evidence="2 3">
    <name type="scientific">Paenibacillus antarcticus</name>
    <dbReference type="NCBI Taxonomy" id="253703"/>
    <lineage>
        <taxon>Bacteria</taxon>
        <taxon>Bacillati</taxon>
        <taxon>Bacillota</taxon>
        <taxon>Bacilli</taxon>
        <taxon>Bacillales</taxon>
        <taxon>Paenibacillaceae</taxon>
        <taxon>Paenibacillus</taxon>
    </lineage>
</organism>
<evidence type="ECO:0000313" key="2">
    <source>
        <dbReference type="EMBL" id="OAB48437.1"/>
    </source>
</evidence>
<keyword evidence="1" id="KW-0472">Membrane</keyword>
<keyword evidence="1" id="KW-0812">Transmembrane</keyword>
<comment type="caution">
    <text evidence="2">The sequence shown here is derived from an EMBL/GenBank/DDBJ whole genome shotgun (WGS) entry which is preliminary data.</text>
</comment>
<gene>
    <name evidence="2" type="ORF">PBAT_02055</name>
</gene>
<keyword evidence="3" id="KW-1185">Reference proteome</keyword>
<keyword evidence="1" id="KW-1133">Transmembrane helix</keyword>